<dbReference type="PANTHER" id="PTHR20923">
    <property type="entry name" value="BAT4 PROTEIN-RELATED"/>
    <property type="match status" value="1"/>
</dbReference>
<feature type="compositionally biased region" description="Basic residues" evidence="1">
    <location>
        <begin position="58"/>
        <end position="67"/>
    </location>
</feature>
<evidence type="ECO:0000256" key="1">
    <source>
        <dbReference type="SAM" id="MobiDB-lite"/>
    </source>
</evidence>
<name>A0A1B8XUA9_XENTR</name>
<evidence type="ECO:0000313" key="2">
    <source>
        <dbReference type="EMBL" id="OCA14222.1"/>
    </source>
</evidence>
<dbReference type="EMBL" id="KV462121">
    <property type="protein sequence ID" value="OCA14222.1"/>
    <property type="molecule type" value="Genomic_DNA"/>
</dbReference>
<accession>A0A1B8XUA9</accession>
<sequence>MNHLQLITFTKARDKSDFWENGECSNKKDLNASNKNITGEEARSFYESLLETEDQQSHSKKSSRKPKPAILSVQHRVADTQSEQNTTTAQDPKEQHKGHQLLRCSQEGDLKGLKRLVDKEKYGEGRKFPVKTLLKRDKKGLGFHTDQKSKVTHFSANDNMAVANVKIRQKRTERISTISRKEEKRKQAKEQAWERNLRTYMNIDL</sequence>
<feature type="region of interest" description="Disordered" evidence="1">
    <location>
        <begin position="47"/>
        <end position="100"/>
    </location>
</feature>
<feature type="compositionally biased region" description="Polar residues" evidence="1">
    <location>
        <begin position="79"/>
        <end position="90"/>
    </location>
</feature>
<dbReference type="InterPro" id="IPR039146">
    <property type="entry name" value="GPANK1"/>
</dbReference>
<dbReference type="PANTHER" id="PTHR20923:SF1">
    <property type="entry name" value="G PATCH DOMAIN AND ANKYRIN REPEAT-CONTAINING PROTEIN 1"/>
    <property type="match status" value="1"/>
</dbReference>
<dbReference type="AlphaFoldDB" id="A0A1B8XUA9"/>
<proteinExistence type="predicted"/>
<reference evidence="2" key="1">
    <citation type="submission" date="2009-11" db="EMBL/GenBank/DDBJ databases">
        <authorList>
            <consortium name="US DOE Joint Genome Institute (JGI-PGF)"/>
            <person name="Ottilar R."/>
            <person name="Schmutz J."/>
            <person name="Salamov A."/>
            <person name="Cheng J.F."/>
            <person name="Lucas S."/>
            <person name="Pitluck S."/>
            <person name="Gundlach H."/>
            <person name="Guo Y."/>
            <person name="Haberer G."/>
            <person name="Nasrallah J."/>
            <person name="Mayer K.F.X."/>
            <person name="van de Peer Y."/>
            <person name="Weigel D."/>
            <person name="Grigoriev I.V."/>
        </authorList>
    </citation>
    <scope>NUCLEOTIDE SEQUENCE</scope>
    <source>
        <strain evidence="2">Nigerian</strain>
    </source>
</reference>
<reference evidence="2" key="3">
    <citation type="submission" date="2016-05" db="EMBL/GenBank/DDBJ databases">
        <title>WGS assembly of Xenopus tropicalis.</title>
        <authorList>
            <person name="Sessions A."/>
            <person name="Jenkins J."/>
            <person name="Mitros T."/>
            <person name="Lyons J.T."/>
            <person name="Dichmann D.S."/>
            <person name="Robert J."/>
            <person name="Harland R.M."/>
            <person name="Rokhsar D.S."/>
        </authorList>
    </citation>
    <scope>NUCLEOTIDE SEQUENCE</scope>
    <source>
        <strain evidence="2">Nigerian</strain>
    </source>
</reference>
<protein>
    <submittedName>
        <fullName evidence="2">Uncharacterized protein</fullName>
    </submittedName>
</protein>
<gene>
    <name evidence="2" type="ORF">XENTR_v90027540mg</name>
</gene>
<reference evidence="2" key="2">
    <citation type="journal article" date="2010" name="Science">
        <title>The genome of the Western clawed frog Xenopus tropicalis.</title>
        <authorList>
            <person name="Hellsten U."/>
            <person name="Harland R.M."/>
            <person name="Gilchrist M.J."/>
            <person name="Hendrix D."/>
            <person name="Jurka J."/>
            <person name="Kapitonov V."/>
            <person name="Ovcharenko I."/>
            <person name="Putnam N.H."/>
            <person name="Shu S."/>
            <person name="Taher L."/>
            <person name="Blitz I.L."/>
            <person name="Blumberg B."/>
            <person name="Dichmann D.S."/>
            <person name="Dubchak I."/>
            <person name="Amaya E."/>
            <person name="Detter J.C."/>
            <person name="Fletcher R."/>
            <person name="Gerhard D.S."/>
            <person name="Goodstein D."/>
            <person name="Graves T."/>
            <person name="Grigoriev I.V."/>
            <person name="Grimwood J."/>
            <person name="Kawashima T."/>
            <person name="Lindquist E."/>
            <person name="Lucas S.M."/>
            <person name="Mead P.E."/>
            <person name="Mitros T."/>
            <person name="Ogino H."/>
            <person name="Ohta Y."/>
            <person name="Poliakov A.V."/>
            <person name="Pollet N."/>
            <person name="Robert J."/>
            <person name="Salamov A."/>
            <person name="Sater A.K."/>
            <person name="Schmutz J."/>
            <person name="Terry A."/>
            <person name="Vize P.D."/>
            <person name="Warren W.C."/>
            <person name="Wells D."/>
            <person name="Wills A."/>
            <person name="Wilson R.K."/>
            <person name="Zimmerman L.B."/>
            <person name="Zorn A.M."/>
            <person name="Grainger R."/>
            <person name="Grammer T."/>
            <person name="Khokha M.K."/>
            <person name="Richardson P.M."/>
            <person name="Rokhsar D.S."/>
        </authorList>
    </citation>
    <scope>NUCLEOTIDE SEQUENCE [LARGE SCALE GENOMIC DNA]</scope>
    <source>
        <strain evidence="2">Nigerian</strain>
    </source>
</reference>
<organism evidence="2">
    <name type="scientific">Xenopus tropicalis</name>
    <name type="common">Western clawed frog</name>
    <name type="synonym">Silurana tropicalis</name>
    <dbReference type="NCBI Taxonomy" id="8364"/>
    <lineage>
        <taxon>Eukaryota</taxon>
        <taxon>Metazoa</taxon>
        <taxon>Chordata</taxon>
        <taxon>Craniata</taxon>
        <taxon>Vertebrata</taxon>
        <taxon>Euteleostomi</taxon>
        <taxon>Amphibia</taxon>
        <taxon>Batrachia</taxon>
        <taxon>Anura</taxon>
        <taxon>Pipoidea</taxon>
        <taxon>Pipidae</taxon>
        <taxon>Xenopodinae</taxon>
        <taxon>Xenopus</taxon>
        <taxon>Silurana</taxon>
    </lineage>
</organism>